<feature type="non-terminal residue" evidence="1">
    <location>
        <position position="1"/>
    </location>
</feature>
<proteinExistence type="predicted"/>
<name>A0A061RIH5_9CHLO</name>
<dbReference type="EMBL" id="GBEZ01015891">
    <property type="protein sequence ID" value="JAC70311.1"/>
    <property type="molecule type" value="Transcribed_RNA"/>
</dbReference>
<accession>A0A061RIH5</accession>
<sequence length="33" mass="3527">AALYPIAAIPVPPQLIVGTDRLQAKVELVLQKT</sequence>
<reference evidence="1" key="1">
    <citation type="submission" date="2014-05" db="EMBL/GenBank/DDBJ databases">
        <title>The transcriptome of the halophilic microalga Tetraselmis sp. GSL018 isolated from the Great Salt Lake, Utah.</title>
        <authorList>
            <person name="Jinkerson R.E."/>
            <person name="D'Adamo S."/>
            <person name="Posewitz M.C."/>
        </authorList>
    </citation>
    <scope>NUCLEOTIDE SEQUENCE</scope>
    <source>
        <strain evidence="1">GSL018</strain>
    </source>
</reference>
<protein>
    <submittedName>
        <fullName evidence="1">Uncharacterized protein</fullName>
    </submittedName>
</protein>
<evidence type="ECO:0000313" key="1">
    <source>
        <dbReference type="EMBL" id="JAC70311.1"/>
    </source>
</evidence>
<organism evidence="1">
    <name type="scientific">Tetraselmis sp. GSL018</name>
    <dbReference type="NCBI Taxonomy" id="582737"/>
    <lineage>
        <taxon>Eukaryota</taxon>
        <taxon>Viridiplantae</taxon>
        <taxon>Chlorophyta</taxon>
        <taxon>core chlorophytes</taxon>
        <taxon>Chlorodendrophyceae</taxon>
        <taxon>Chlorodendrales</taxon>
        <taxon>Chlorodendraceae</taxon>
        <taxon>Tetraselmis</taxon>
    </lineage>
</organism>
<dbReference type="AlphaFoldDB" id="A0A061RIH5"/>
<gene>
    <name evidence="1" type="ORF">TSPGSL018_4432</name>
</gene>